<proteinExistence type="predicted"/>
<dbReference type="Pfam" id="PF04068">
    <property type="entry name" value="Fer4_RLI"/>
    <property type="match status" value="1"/>
</dbReference>
<feature type="non-terminal residue" evidence="2">
    <location>
        <position position="49"/>
    </location>
</feature>
<dbReference type="Gene3D" id="3.40.50.300">
    <property type="entry name" value="P-loop containing nucleotide triphosphate hydrolases"/>
    <property type="match status" value="1"/>
</dbReference>
<dbReference type="EMBL" id="UINC01197779">
    <property type="protein sequence ID" value="SVE15431.1"/>
    <property type="molecule type" value="Genomic_DNA"/>
</dbReference>
<name>A0A383B6D0_9ZZZZ</name>
<organism evidence="2">
    <name type="scientific">marine metagenome</name>
    <dbReference type="NCBI Taxonomy" id="408172"/>
    <lineage>
        <taxon>unclassified sequences</taxon>
        <taxon>metagenomes</taxon>
        <taxon>ecological metagenomes</taxon>
    </lineage>
</organism>
<sequence length="49" mass="5479">MTHRVAVLDQDLCQPKKCGLECIKYCPVNKSGADCIVLNEETKKAQIDE</sequence>
<accession>A0A383B6D0</accession>
<dbReference type="InterPro" id="IPR027417">
    <property type="entry name" value="P-loop_NTPase"/>
</dbReference>
<feature type="domain" description="4Fe-4S ferredoxin-type" evidence="1">
    <location>
        <begin position="4"/>
        <end position="29"/>
    </location>
</feature>
<dbReference type="InterPro" id="IPR017896">
    <property type="entry name" value="4Fe4S_Fe-S-bd"/>
</dbReference>
<protein>
    <recommendedName>
        <fullName evidence="1">4Fe-4S ferredoxin-type domain-containing protein</fullName>
    </recommendedName>
</protein>
<reference evidence="2" key="1">
    <citation type="submission" date="2018-05" db="EMBL/GenBank/DDBJ databases">
        <authorList>
            <person name="Lanie J.A."/>
            <person name="Ng W.-L."/>
            <person name="Kazmierczak K.M."/>
            <person name="Andrzejewski T.M."/>
            <person name="Davidsen T.M."/>
            <person name="Wayne K.J."/>
            <person name="Tettelin H."/>
            <person name="Glass J.I."/>
            <person name="Rusch D."/>
            <person name="Podicherti R."/>
            <person name="Tsui H.-C.T."/>
            <person name="Winkler M.E."/>
        </authorList>
    </citation>
    <scope>NUCLEOTIDE SEQUENCE</scope>
</reference>
<dbReference type="SUPFAM" id="SSF54862">
    <property type="entry name" value="4Fe-4S ferredoxins"/>
    <property type="match status" value="1"/>
</dbReference>
<evidence type="ECO:0000313" key="2">
    <source>
        <dbReference type="EMBL" id="SVE15431.1"/>
    </source>
</evidence>
<evidence type="ECO:0000259" key="1">
    <source>
        <dbReference type="PROSITE" id="PS51379"/>
    </source>
</evidence>
<dbReference type="InterPro" id="IPR007209">
    <property type="entry name" value="RNaseL-inhib-like_metal-bd_dom"/>
</dbReference>
<dbReference type="AlphaFoldDB" id="A0A383B6D0"/>
<gene>
    <name evidence="2" type="ORF">METZ01_LOCUS468285</name>
</gene>
<dbReference type="PROSITE" id="PS51379">
    <property type="entry name" value="4FE4S_FER_2"/>
    <property type="match status" value="1"/>
</dbReference>